<name>A0ABR7DUQ9_9BACT</name>
<feature type="domain" description="Transposase IS110-like N-terminal" evidence="2">
    <location>
        <begin position="7"/>
        <end position="155"/>
    </location>
</feature>
<gene>
    <name evidence="4" type="ORF">H8S65_20805</name>
</gene>
<dbReference type="RefSeq" id="WP_186931713.1">
    <property type="nucleotide sequence ID" value="NZ_JACOOJ010000097.1"/>
</dbReference>
<dbReference type="Pfam" id="PF01548">
    <property type="entry name" value="DEDD_Tnp_IS110"/>
    <property type="match status" value="1"/>
</dbReference>
<dbReference type="NCBIfam" id="NF033542">
    <property type="entry name" value="transpos_IS110"/>
    <property type="match status" value="1"/>
</dbReference>
<feature type="domain" description="Transposase IS116/IS110/IS902 C-terminal" evidence="3">
    <location>
        <begin position="206"/>
        <end position="293"/>
    </location>
</feature>
<evidence type="ECO:0000256" key="1">
    <source>
        <dbReference type="SAM" id="Coils"/>
    </source>
</evidence>
<dbReference type="EMBL" id="JACOOJ010000097">
    <property type="protein sequence ID" value="MBC5635174.1"/>
    <property type="molecule type" value="Genomic_DNA"/>
</dbReference>
<dbReference type="InterPro" id="IPR003346">
    <property type="entry name" value="Transposase_20"/>
</dbReference>
<dbReference type="PANTHER" id="PTHR33055:SF3">
    <property type="entry name" value="PUTATIVE TRANSPOSASE FOR IS117-RELATED"/>
    <property type="match status" value="1"/>
</dbReference>
<proteinExistence type="predicted"/>
<evidence type="ECO:0000259" key="2">
    <source>
        <dbReference type="Pfam" id="PF01548"/>
    </source>
</evidence>
<dbReference type="InterPro" id="IPR047650">
    <property type="entry name" value="Transpos_IS110"/>
</dbReference>
<protein>
    <submittedName>
        <fullName evidence="4">IS110 family transposase</fullName>
    </submittedName>
</protein>
<dbReference type="Pfam" id="PF02371">
    <property type="entry name" value="Transposase_20"/>
    <property type="match status" value="1"/>
</dbReference>
<evidence type="ECO:0000259" key="3">
    <source>
        <dbReference type="Pfam" id="PF02371"/>
    </source>
</evidence>
<comment type="caution">
    <text evidence="4">The sequence shown here is derived from an EMBL/GenBank/DDBJ whole genome shotgun (WGS) entry which is preliminary data.</text>
</comment>
<keyword evidence="1" id="KW-0175">Coiled coil</keyword>
<dbReference type="PANTHER" id="PTHR33055">
    <property type="entry name" value="TRANSPOSASE FOR INSERTION SEQUENCE ELEMENT IS1111A"/>
    <property type="match status" value="1"/>
</dbReference>
<organism evidence="4 5">
    <name type="scientific">Parabacteroides hominis</name>
    <dbReference type="NCBI Taxonomy" id="2763057"/>
    <lineage>
        <taxon>Bacteria</taxon>
        <taxon>Pseudomonadati</taxon>
        <taxon>Bacteroidota</taxon>
        <taxon>Bacteroidia</taxon>
        <taxon>Bacteroidales</taxon>
        <taxon>Tannerellaceae</taxon>
        <taxon>Parabacteroides</taxon>
    </lineage>
</organism>
<accession>A0ABR7DUQ9</accession>
<dbReference type="InterPro" id="IPR002525">
    <property type="entry name" value="Transp_IS110-like_N"/>
</dbReference>
<evidence type="ECO:0000313" key="5">
    <source>
        <dbReference type="Proteomes" id="UP000651475"/>
    </source>
</evidence>
<evidence type="ECO:0000313" key="4">
    <source>
        <dbReference type="EMBL" id="MBC5635174.1"/>
    </source>
</evidence>
<feature type="coiled-coil region" evidence="1">
    <location>
        <begin position="133"/>
        <end position="197"/>
    </location>
</feature>
<dbReference type="Proteomes" id="UP000651475">
    <property type="component" value="Unassembled WGS sequence"/>
</dbReference>
<reference evidence="4 5" key="1">
    <citation type="submission" date="2020-08" db="EMBL/GenBank/DDBJ databases">
        <title>Genome public.</title>
        <authorList>
            <person name="Liu C."/>
            <person name="Sun Q."/>
        </authorList>
    </citation>
    <scope>NUCLEOTIDE SEQUENCE [LARGE SCALE GENOMIC DNA]</scope>
    <source>
        <strain evidence="4 5">NSJ-79</strain>
    </source>
</reference>
<sequence length="336" mass="38510">MENFYFIGVDVSKKKLDICVMCGSKVVTEEQVTNHQQAILKLINELKRDLNMTNGDFIICAEHTGQYTYPLICVCKSIDCKLWLENPAQIKYCSGLTRGKNDKVDAKRIAMYASRFCDQAVCYKRPSEELTRLNQLEAERTLYLVDLSKYKAQLTDQKDFMPKALYKDKSGRLKMLIKSLEQVLKAIEDEMNRIIESTKILSRQMDLLTSIDGIGRVVAMNMIIVTEAFTRFDNPRQFCCYAGVAPFAYTSGSSQHSKNRVSQRACKYIKTLLHMSAVAITHRKSGELKAYYERKVDEGKNKMTIINALRAKLVARMFAVIKRDEFYSPILSENIC</sequence>
<keyword evidence="5" id="KW-1185">Reference proteome</keyword>